<evidence type="ECO:0000313" key="2">
    <source>
        <dbReference type="EMBL" id="ADL03112.1"/>
    </source>
</evidence>
<dbReference type="HOGENOM" id="CLU_135501_0_0_9"/>
<evidence type="ECO:0000256" key="1">
    <source>
        <dbReference type="SAM" id="MobiDB-lite"/>
    </source>
</evidence>
<name>D9R3Z9_LACSW</name>
<dbReference type="PaxDb" id="610130-Closa_0475"/>
<accession>D9R3Z9</accession>
<dbReference type="Pfam" id="PF11687">
    <property type="entry name" value="DUF3284"/>
    <property type="match status" value="1"/>
</dbReference>
<reference evidence="2" key="1">
    <citation type="submission" date="2010-07" db="EMBL/GenBank/DDBJ databases">
        <title>Complete sequence of Clostridium saccharolyticum WM1.</title>
        <authorList>
            <consortium name="US DOE Joint Genome Institute"/>
            <person name="Lucas S."/>
            <person name="Copeland A."/>
            <person name="Lapidus A."/>
            <person name="Cheng J.-F."/>
            <person name="Bruce D."/>
            <person name="Goodwin L."/>
            <person name="Pitluck S."/>
            <person name="Chertkov O."/>
            <person name="Detter J.C."/>
            <person name="Han C."/>
            <person name="Tapia R."/>
            <person name="Land M."/>
            <person name="Hauser L."/>
            <person name="Chang Y.-J."/>
            <person name="Jeffries C."/>
            <person name="Kyrpides N."/>
            <person name="Ivanova N."/>
            <person name="Mikhailova N."/>
            <person name="Mouttaki H."/>
            <person name="Lin L."/>
            <person name="Zhou J."/>
            <person name="Hemme C.L."/>
            <person name="Woyke T."/>
        </authorList>
    </citation>
    <scope>NUCLEOTIDE SEQUENCE [LARGE SCALE GENOMIC DNA]</scope>
    <source>
        <strain evidence="2">WM1</strain>
    </source>
</reference>
<protein>
    <recommendedName>
        <fullName evidence="4">DUF3284 domain-containing protein</fullName>
    </recommendedName>
</protein>
<evidence type="ECO:0008006" key="4">
    <source>
        <dbReference type="Google" id="ProtNLM"/>
    </source>
</evidence>
<dbReference type="Proteomes" id="UP000001662">
    <property type="component" value="Chromosome"/>
</dbReference>
<dbReference type="EMBL" id="CP002109">
    <property type="protein sequence ID" value="ADL03112.1"/>
    <property type="molecule type" value="Genomic_DNA"/>
</dbReference>
<dbReference type="KEGG" id="csh:Closa_0475"/>
<dbReference type="eggNOG" id="ENOG5032U4R">
    <property type="taxonomic scope" value="Bacteria"/>
</dbReference>
<feature type="region of interest" description="Disordered" evidence="1">
    <location>
        <begin position="146"/>
        <end position="167"/>
    </location>
</feature>
<dbReference type="AlphaFoldDB" id="D9R3Z9"/>
<dbReference type="STRING" id="610130.Closa_0475"/>
<dbReference type="InterPro" id="IPR021701">
    <property type="entry name" value="DUF3284"/>
</dbReference>
<gene>
    <name evidence="2" type="ordered locus">Closa_0475</name>
</gene>
<sequence length="167" mass="19036">MEVNQKLNVEAKEFFNALAASVAYDISQATGKKVNPDQIYSGYGYKKKMKSRMGQESNVDVVIKQFVSPSCYEASFRTSHGTNFILYEIEDSKDGNIMVHYREKFEGGSTSYSLNYKIVSWFYQKSSKKRISRMLSSMESFIRTKAESQGDLSEYPCNGCPQEAKEN</sequence>
<keyword evidence="3" id="KW-1185">Reference proteome</keyword>
<dbReference type="OrthoDB" id="1956914at2"/>
<organism evidence="2 3">
    <name type="scientific">Lacrimispora saccharolytica (strain ATCC 35040 / DSM 2544 / NRCC 2533 / WM1)</name>
    <name type="common">Clostridium saccharolyticum</name>
    <dbReference type="NCBI Taxonomy" id="610130"/>
    <lineage>
        <taxon>Bacteria</taxon>
        <taxon>Bacillati</taxon>
        <taxon>Bacillota</taxon>
        <taxon>Clostridia</taxon>
        <taxon>Lachnospirales</taxon>
        <taxon>Lachnospiraceae</taxon>
        <taxon>Lacrimispora</taxon>
    </lineage>
</organism>
<evidence type="ECO:0000313" key="3">
    <source>
        <dbReference type="Proteomes" id="UP000001662"/>
    </source>
</evidence>
<dbReference type="RefSeq" id="WP_013271210.1">
    <property type="nucleotide sequence ID" value="NC_014376.1"/>
</dbReference>
<proteinExistence type="predicted"/>